<evidence type="ECO:0000256" key="1">
    <source>
        <dbReference type="SAM" id="SignalP"/>
    </source>
</evidence>
<dbReference type="InParanoid" id="A0A068V5M8"/>
<dbReference type="Proteomes" id="UP000295252">
    <property type="component" value="Chromosome VII"/>
</dbReference>
<accession>A0A068V5M8</accession>
<proteinExistence type="predicted"/>
<reference evidence="3" key="1">
    <citation type="journal article" date="2014" name="Science">
        <title>The coffee genome provides insight into the convergent evolution of caffeine biosynthesis.</title>
        <authorList>
            <person name="Denoeud F."/>
            <person name="Carretero-Paulet L."/>
            <person name="Dereeper A."/>
            <person name="Droc G."/>
            <person name="Guyot R."/>
            <person name="Pietrella M."/>
            <person name="Zheng C."/>
            <person name="Alberti A."/>
            <person name="Anthony F."/>
            <person name="Aprea G."/>
            <person name="Aury J.M."/>
            <person name="Bento P."/>
            <person name="Bernard M."/>
            <person name="Bocs S."/>
            <person name="Campa C."/>
            <person name="Cenci A."/>
            <person name="Combes M.C."/>
            <person name="Crouzillat D."/>
            <person name="Da Silva C."/>
            <person name="Daddiego L."/>
            <person name="De Bellis F."/>
            <person name="Dussert S."/>
            <person name="Garsmeur O."/>
            <person name="Gayraud T."/>
            <person name="Guignon V."/>
            <person name="Jahn K."/>
            <person name="Jamilloux V."/>
            <person name="Joet T."/>
            <person name="Labadie K."/>
            <person name="Lan T."/>
            <person name="Leclercq J."/>
            <person name="Lepelley M."/>
            <person name="Leroy T."/>
            <person name="Li L.T."/>
            <person name="Librado P."/>
            <person name="Lopez L."/>
            <person name="Munoz A."/>
            <person name="Noel B."/>
            <person name="Pallavicini A."/>
            <person name="Perrotta G."/>
            <person name="Poncet V."/>
            <person name="Pot D."/>
            <person name="Priyono X."/>
            <person name="Rigoreau M."/>
            <person name="Rouard M."/>
            <person name="Rozas J."/>
            <person name="Tranchant-Dubreuil C."/>
            <person name="VanBuren R."/>
            <person name="Zhang Q."/>
            <person name="Andrade A.C."/>
            <person name="Argout X."/>
            <person name="Bertrand B."/>
            <person name="de Kochko A."/>
            <person name="Graziosi G."/>
            <person name="Henry R.J."/>
            <person name="Jayarama X."/>
            <person name="Ming R."/>
            <person name="Nagai C."/>
            <person name="Rounsley S."/>
            <person name="Sankoff D."/>
            <person name="Giuliano G."/>
            <person name="Albert V.A."/>
            <person name="Wincker P."/>
            <person name="Lashermes P."/>
        </authorList>
    </citation>
    <scope>NUCLEOTIDE SEQUENCE [LARGE SCALE GENOMIC DNA]</scope>
    <source>
        <strain evidence="3">cv. DH200-94</strain>
    </source>
</reference>
<dbReference type="Gramene" id="CDP15971">
    <property type="protein sequence ID" value="CDP15971"/>
    <property type="gene ID" value="GSCOC_T00016902001"/>
</dbReference>
<keyword evidence="1" id="KW-0732">Signal</keyword>
<name>A0A068V5M8_COFCA</name>
<evidence type="ECO:0000313" key="2">
    <source>
        <dbReference type="EMBL" id="CDP15971.1"/>
    </source>
</evidence>
<feature type="chain" id="PRO_5001655594" description="Secreted protein" evidence="1">
    <location>
        <begin position="26"/>
        <end position="77"/>
    </location>
</feature>
<dbReference type="AlphaFoldDB" id="A0A068V5M8"/>
<dbReference type="EMBL" id="HG739196">
    <property type="protein sequence ID" value="CDP15971.1"/>
    <property type="molecule type" value="Genomic_DNA"/>
</dbReference>
<evidence type="ECO:0008006" key="4">
    <source>
        <dbReference type="Google" id="ProtNLM"/>
    </source>
</evidence>
<keyword evidence="3" id="KW-1185">Reference proteome</keyword>
<sequence>MICFAIVQDFAVLAFPLFIRHFVCCYCQCVNLQASNYKICLLKKLFNCIYDLNVLSYYKKLRKETANLLGQYVLVAH</sequence>
<protein>
    <recommendedName>
        <fullName evidence="4">Secreted protein</fullName>
    </recommendedName>
</protein>
<feature type="signal peptide" evidence="1">
    <location>
        <begin position="1"/>
        <end position="25"/>
    </location>
</feature>
<organism evidence="2 3">
    <name type="scientific">Coffea canephora</name>
    <name type="common">Robusta coffee</name>
    <dbReference type="NCBI Taxonomy" id="49390"/>
    <lineage>
        <taxon>Eukaryota</taxon>
        <taxon>Viridiplantae</taxon>
        <taxon>Streptophyta</taxon>
        <taxon>Embryophyta</taxon>
        <taxon>Tracheophyta</taxon>
        <taxon>Spermatophyta</taxon>
        <taxon>Magnoliopsida</taxon>
        <taxon>eudicotyledons</taxon>
        <taxon>Gunneridae</taxon>
        <taxon>Pentapetalae</taxon>
        <taxon>asterids</taxon>
        <taxon>lamiids</taxon>
        <taxon>Gentianales</taxon>
        <taxon>Rubiaceae</taxon>
        <taxon>Ixoroideae</taxon>
        <taxon>Gardenieae complex</taxon>
        <taxon>Bertiereae - Coffeeae clade</taxon>
        <taxon>Coffeeae</taxon>
        <taxon>Coffea</taxon>
    </lineage>
</organism>
<gene>
    <name evidence="2" type="ORF">GSCOC_T00016902001</name>
</gene>
<evidence type="ECO:0000313" key="3">
    <source>
        <dbReference type="Proteomes" id="UP000295252"/>
    </source>
</evidence>